<keyword evidence="3" id="KW-0808">Transferase</keyword>
<protein>
    <submittedName>
        <fullName evidence="3">DegT/DnrJ/EryC1/StrS family aminotransferase</fullName>
    </submittedName>
</protein>
<dbReference type="Gene3D" id="3.40.640.10">
    <property type="entry name" value="Type I PLP-dependent aspartate aminotransferase-like (Major domain)"/>
    <property type="match status" value="1"/>
</dbReference>
<dbReference type="InterPro" id="IPR000653">
    <property type="entry name" value="DegT/StrS_aminotransferase"/>
</dbReference>
<dbReference type="InterPro" id="IPR015422">
    <property type="entry name" value="PyrdxlP-dep_Trfase_small"/>
</dbReference>
<evidence type="ECO:0000256" key="1">
    <source>
        <dbReference type="ARBA" id="ARBA00001933"/>
    </source>
</evidence>
<dbReference type="CDD" id="cd00616">
    <property type="entry name" value="AHBA_syn"/>
    <property type="match status" value="1"/>
</dbReference>
<dbReference type="EMBL" id="BAAAQN010000021">
    <property type="protein sequence ID" value="GAA2034917.1"/>
    <property type="molecule type" value="Genomic_DNA"/>
</dbReference>
<reference evidence="4" key="1">
    <citation type="journal article" date="2019" name="Int. J. Syst. Evol. Microbiol.">
        <title>The Global Catalogue of Microorganisms (GCM) 10K type strain sequencing project: providing services to taxonomists for standard genome sequencing and annotation.</title>
        <authorList>
            <consortium name="The Broad Institute Genomics Platform"/>
            <consortium name="The Broad Institute Genome Sequencing Center for Infectious Disease"/>
            <person name="Wu L."/>
            <person name="Ma J."/>
        </authorList>
    </citation>
    <scope>NUCLEOTIDE SEQUENCE [LARGE SCALE GENOMIC DNA]</scope>
    <source>
        <strain evidence="4">JCM 16014</strain>
    </source>
</reference>
<dbReference type="PANTHER" id="PTHR30244:SF34">
    <property type="entry name" value="DTDP-4-AMINO-4,6-DIDEOXYGALACTOSE TRANSAMINASE"/>
    <property type="match status" value="1"/>
</dbReference>
<dbReference type="PANTHER" id="PTHR30244">
    <property type="entry name" value="TRANSAMINASE"/>
    <property type="match status" value="1"/>
</dbReference>
<dbReference type="GO" id="GO:0008483">
    <property type="term" value="F:transaminase activity"/>
    <property type="evidence" value="ECO:0007669"/>
    <property type="project" value="UniProtKB-KW"/>
</dbReference>
<proteinExistence type="inferred from homology"/>
<keyword evidence="2" id="KW-0663">Pyridoxal phosphate</keyword>
<dbReference type="Pfam" id="PF01041">
    <property type="entry name" value="DegT_DnrJ_EryC1"/>
    <property type="match status" value="1"/>
</dbReference>
<organism evidence="3 4">
    <name type="scientific">Catenulispora yoronensis</name>
    <dbReference type="NCBI Taxonomy" id="450799"/>
    <lineage>
        <taxon>Bacteria</taxon>
        <taxon>Bacillati</taxon>
        <taxon>Actinomycetota</taxon>
        <taxon>Actinomycetes</taxon>
        <taxon>Catenulisporales</taxon>
        <taxon>Catenulisporaceae</taxon>
        <taxon>Catenulispora</taxon>
    </lineage>
</organism>
<comment type="similarity">
    <text evidence="2">Belongs to the DegT/DnrJ/EryC1 family.</text>
</comment>
<dbReference type="Proteomes" id="UP001500751">
    <property type="component" value="Unassembled WGS sequence"/>
</dbReference>
<dbReference type="InterPro" id="IPR015421">
    <property type="entry name" value="PyrdxlP-dep_Trfase_major"/>
</dbReference>
<dbReference type="SUPFAM" id="SSF53383">
    <property type="entry name" value="PLP-dependent transferases"/>
    <property type="match status" value="1"/>
</dbReference>
<dbReference type="RefSeq" id="WP_344667095.1">
    <property type="nucleotide sequence ID" value="NZ_BAAAQN010000021.1"/>
</dbReference>
<keyword evidence="3" id="KW-0032">Aminotransferase</keyword>
<comment type="caution">
    <text evidence="3">The sequence shown here is derived from an EMBL/GenBank/DDBJ whole genome shotgun (WGS) entry which is preliminary data.</text>
</comment>
<dbReference type="Gene3D" id="3.90.1150.10">
    <property type="entry name" value="Aspartate Aminotransferase, domain 1"/>
    <property type="match status" value="1"/>
</dbReference>
<keyword evidence="4" id="KW-1185">Reference proteome</keyword>
<sequence length="369" mass="38863">MGNPIIPPARPVTGDEEIEAVVRVMRSGILTNGPEVKGFEDDFAELVGGRLCVAVNSGTSALHLSLLALGVKPGDEVIVPSFTFAATANVVAVIGAVPVFVDIEPGSFCLDPAAVEAAITDKTVAIIPVHLYGHPADMDRILPIARAHNLKVVEDAAQAVGASLDGRPVGTFGDTACFSFYPTKNSHAIEGGMIVTADEGLARTLRLLRSQGSLVAYQNEIAGLNNRLSDVHAAVGRVQLAKLPAWTKQRQENAKFFDAHLSGVGVPPVAAGAEHVYHQYTIRVGEEVEGGRDGLRARLAERGVGTGVYYPTQVHQLPTFLGPDAPSASRISGSLEHTEKAGREVLSLPVMPTLTQQELETIVAAVNAL</sequence>
<accession>A0ABP5FVF1</accession>
<comment type="cofactor">
    <cofactor evidence="1">
        <name>pyridoxal 5'-phosphate</name>
        <dbReference type="ChEBI" id="CHEBI:597326"/>
    </cofactor>
</comment>
<evidence type="ECO:0000256" key="2">
    <source>
        <dbReference type="RuleBase" id="RU004508"/>
    </source>
</evidence>
<gene>
    <name evidence="3" type="ORF">GCM10009839_39450</name>
</gene>
<name>A0ABP5FVF1_9ACTN</name>
<dbReference type="PIRSF" id="PIRSF000390">
    <property type="entry name" value="PLP_StrS"/>
    <property type="match status" value="1"/>
</dbReference>
<evidence type="ECO:0000313" key="4">
    <source>
        <dbReference type="Proteomes" id="UP001500751"/>
    </source>
</evidence>
<dbReference type="InterPro" id="IPR015424">
    <property type="entry name" value="PyrdxlP-dep_Trfase"/>
</dbReference>
<evidence type="ECO:0000313" key="3">
    <source>
        <dbReference type="EMBL" id="GAA2034917.1"/>
    </source>
</evidence>